<name>A0A2T4YVC1_9SPHN</name>
<feature type="region of interest" description="Disordered" evidence="1">
    <location>
        <begin position="1"/>
        <end position="24"/>
    </location>
</feature>
<dbReference type="AlphaFoldDB" id="A0A2T4YVC1"/>
<evidence type="ECO:0000313" key="4">
    <source>
        <dbReference type="EMBL" id="PTM47748.1"/>
    </source>
</evidence>
<keyword evidence="5" id="KW-1185">Reference proteome</keyword>
<feature type="transmembrane region" description="Helical" evidence="2">
    <location>
        <begin position="146"/>
        <end position="162"/>
    </location>
</feature>
<feature type="transmembrane region" description="Helical" evidence="2">
    <location>
        <begin position="301"/>
        <end position="321"/>
    </location>
</feature>
<accession>A0A2T4YVC1</accession>
<dbReference type="InterPro" id="IPR052529">
    <property type="entry name" value="Bact_Transport_Assoc"/>
</dbReference>
<evidence type="ECO:0000256" key="2">
    <source>
        <dbReference type="SAM" id="Phobius"/>
    </source>
</evidence>
<feature type="transmembrane region" description="Helical" evidence="2">
    <location>
        <begin position="376"/>
        <end position="396"/>
    </location>
</feature>
<dbReference type="InterPro" id="IPR007349">
    <property type="entry name" value="DUF418"/>
</dbReference>
<dbReference type="Proteomes" id="UP000240996">
    <property type="component" value="Unassembled WGS sequence"/>
</dbReference>
<dbReference type="PANTHER" id="PTHR30590:SF2">
    <property type="entry name" value="INNER MEMBRANE PROTEIN"/>
    <property type="match status" value="1"/>
</dbReference>
<keyword evidence="2" id="KW-0812">Transmembrane</keyword>
<organism evidence="4 5">
    <name type="scientific">Sphingomonas aerolata</name>
    <dbReference type="NCBI Taxonomy" id="185951"/>
    <lineage>
        <taxon>Bacteria</taxon>
        <taxon>Pseudomonadati</taxon>
        <taxon>Pseudomonadota</taxon>
        <taxon>Alphaproteobacteria</taxon>
        <taxon>Sphingomonadales</taxon>
        <taxon>Sphingomonadaceae</taxon>
        <taxon>Sphingomonas</taxon>
    </lineage>
</organism>
<dbReference type="Pfam" id="PF04235">
    <property type="entry name" value="DUF418"/>
    <property type="match status" value="1"/>
</dbReference>
<evidence type="ECO:0000259" key="3">
    <source>
        <dbReference type="Pfam" id="PF04235"/>
    </source>
</evidence>
<protein>
    <recommendedName>
        <fullName evidence="3">DUF418 domain-containing protein</fullName>
    </recommendedName>
</protein>
<reference evidence="4 5" key="1">
    <citation type="submission" date="2018-04" db="EMBL/GenBank/DDBJ databases">
        <title>Genomic Encyclopedia of Type Strains, Phase III (KMG-III): the genomes of soil and plant-associated and newly described type strains.</title>
        <authorList>
            <person name="Whitman W."/>
        </authorList>
    </citation>
    <scope>NUCLEOTIDE SEQUENCE [LARGE SCALE GENOMIC DNA]</scope>
    <source>
        <strain evidence="4 5">NW12</strain>
    </source>
</reference>
<feature type="transmembrane region" description="Helical" evidence="2">
    <location>
        <begin position="121"/>
        <end position="140"/>
    </location>
</feature>
<gene>
    <name evidence="4" type="ORF">C8J24_1150</name>
</gene>
<keyword evidence="2" id="KW-0472">Membrane</keyword>
<sequence>MNDLSASRDGDAERVATSPPMTAAEPDGAPRIAVLDILRGIAILGILFMNINDMGGSLYASFDDIRHFGWTTQDQIAWWLREVIANGTARCMLEMLFGAGMVILTDRAAQLAGTRVVMKRYYARNLLLFAFGVVHILVLLWPGDILHTYGLAALIAFLFRGLRPRLLLTIGLSAAALQFAGGTYGYVSTTQTQAQVAAIESAQRAGRPVTAADRTLLTKVAEGAARRAKTKAEDAARIAAEDKARTGSFMTWAAYQWSVIAYLQSRGLELVFVWEAAGVMLIGAALYRLGILQGGRSRVFYARMTLIAYGIAIPLRMIGAAEQMRFDTAPKTLWATAEVSRLAMTLGHVGAVHLLVGTILGARLLRPFAAAGRTALSLYVLQTIIGLWILFPPFALGLYGEFGWAALMGIALAINIGLLWLANAYLRTFSIAPVEWAWRSLLERRRLPWRKTRITPAMRTASA</sequence>
<comment type="caution">
    <text evidence="4">The sequence shown here is derived from an EMBL/GenBank/DDBJ whole genome shotgun (WGS) entry which is preliminary data.</text>
</comment>
<feature type="transmembrane region" description="Helical" evidence="2">
    <location>
        <begin position="271"/>
        <end position="289"/>
    </location>
</feature>
<dbReference type="PANTHER" id="PTHR30590">
    <property type="entry name" value="INNER MEMBRANE PROTEIN"/>
    <property type="match status" value="1"/>
</dbReference>
<feature type="transmembrane region" description="Helical" evidence="2">
    <location>
        <begin position="402"/>
        <end position="422"/>
    </location>
</feature>
<dbReference type="EMBL" id="PZZN01000001">
    <property type="protein sequence ID" value="PTM47748.1"/>
    <property type="molecule type" value="Genomic_DNA"/>
</dbReference>
<dbReference type="RefSeq" id="WP_107930898.1">
    <property type="nucleotide sequence ID" value="NZ_PZZN01000001.1"/>
</dbReference>
<feature type="transmembrane region" description="Helical" evidence="2">
    <location>
        <begin position="341"/>
        <end position="364"/>
    </location>
</feature>
<evidence type="ECO:0000313" key="5">
    <source>
        <dbReference type="Proteomes" id="UP000240996"/>
    </source>
</evidence>
<keyword evidence="2" id="KW-1133">Transmembrane helix</keyword>
<feature type="domain" description="DUF418" evidence="3">
    <location>
        <begin position="286"/>
        <end position="442"/>
    </location>
</feature>
<proteinExistence type="predicted"/>
<evidence type="ECO:0000256" key="1">
    <source>
        <dbReference type="SAM" id="MobiDB-lite"/>
    </source>
</evidence>
<feature type="compositionally biased region" description="Basic and acidic residues" evidence="1">
    <location>
        <begin position="1"/>
        <end position="14"/>
    </location>
</feature>